<feature type="domain" description="Calcineurin-like phosphoesterase N-terminal" evidence="3">
    <location>
        <begin position="49"/>
        <end position="119"/>
    </location>
</feature>
<accession>A0A1I2HJW3</accession>
<feature type="domain" description="Calcineurin-like phosphoesterase" evidence="1">
    <location>
        <begin position="138"/>
        <end position="333"/>
    </location>
</feature>
<dbReference type="InterPro" id="IPR004843">
    <property type="entry name" value="Calcineurin-like_PHP"/>
</dbReference>
<organism evidence="4 5">
    <name type="scientific">Thermoflexibacter ruber</name>
    <dbReference type="NCBI Taxonomy" id="1003"/>
    <lineage>
        <taxon>Bacteria</taxon>
        <taxon>Pseudomonadati</taxon>
        <taxon>Bacteroidota</taxon>
        <taxon>Cytophagia</taxon>
        <taxon>Cytophagales</taxon>
        <taxon>Thermoflexibacteraceae</taxon>
        <taxon>Thermoflexibacter</taxon>
    </lineage>
</organism>
<dbReference type="InterPro" id="IPR032288">
    <property type="entry name" value="Metallophos_C"/>
</dbReference>
<evidence type="ECO:0000259" key="2">
    <source>
        <dbReference type="Pfam" id="PF16370"/>
    </source>
</evidence>
<feature type="domain" description="Calcineurin-like phosphoesterase C-terminal" evidence="2">
    <location>
        <begin position="346"/>
        <end position="492"/>
    </location>
</feature>
<name>A0A1I2HJW3_9BACT</name>
<proteinExistence type="predicted"/>
<dbReference type="STRING" id="1003.SAMN04488541_10246"/>
<dbReference type="Proteomes" id="UP000199513">
    <property type="component" value="Unassembled WGS sequence"/>
</dbReference>
<dbReference type="Pfam" id="PF00149">
    <property type="entry name" value="Metallophos"/>
    <property type="match status" value="1"/>
</dbReference>
<dbReference type="InterPro" id="IPR032285">
    <property type="entry name" value="Metallophos_N"/>
</dbReference>
<dbReference type="PROSITE" id="PS51318">
    <property type="entry name" value="TAT"/>
    <property type="match status" value="1"/>
</dbReference>
<dbReference type="Pfam" id="PF16370">
    <property type="entry name" value="MetallophosC"/>
    <property type="match status" value="1"/>
</dbReference>
<dbReference type="InterPro" id="IPR029052">
    <property type="entry name" value="Metallo-depent_PP-like"/>
</dbReference>
<evidence type="ECO:0000313" key="4">
    <source>
        <dbReference type="EMBL" id="SFF29137.1"/>
    </source>
</evidence>
<evidence type="ECO:0000313" key="5">
    <source>
        <dbReference type="Proteomes" id="UP000199513"/>
    </source>
</evidence>
<dbReference type="Pfam" id="PF16371">
    <property type="entry name" value="MetallophosN"/>
    <property type="match status" value="1"/>
</dbReference>
<keyword evidence="5" id="KW-1185">Reference proteome</keyword>
<dbReference type="InterPro" id="IPR051918">
    <property type="entry name" value="STPP_CPPED1"/>
</dbReference>
<dbReference type="InterPro" id="IPR006311">
    <property type="entry name" value="TAT_signal"/>
</dbReference>
<dbReference type="OrthoDB" id="1776264at2"/>
<dbReference type="SUPFAM" id="SSF56300">
    <property type="entry name" value="Metallo-dependent phosphatases"/>
    <property type="match status" value="1"/>
</dbReference>
<dbReference type="RefSeq" id="WP_091546473.1">
    <property type="nucleotide sequence ID" value="NZ_FONY01000024.1"/>
</dbReference>
<dbReference type="EMBL" id="FONY01000024">
    <property type="protein sequence ID" value="SFF29137.1"/>
    <property type="molecule type" value="Genomic_DNA"/>
</dbReference>
<protein>
    <submittedName>
        <fullName evidence="4">Calcineurin-like phosphoesterase</fullName>
    </submittedName>
</protein>
<evidence type="ECO:0000259" key="1">
    <source>
        <dbReference type="Pfam" id="PF00149"/>
    </source>
</evidence>
<sequence>MENSTSRRRFLKQTVAVSASLWLADMLYANPYQPLPMWKPQGKPVKIQGIVRSKGKGIAGVAISDGRSVVQTAKDGTFTLIADSNQPFAFISVPSGYEIPTNPTGTALFYKPILANSEQMKVEWDLAPVSQSDSKHGFLVLADPQTLDMDDIRRFQNETAVDVQNFLKGASNRAFFNVACGDIMFDNLSLYSEYEKAVKQMGIPAFQVVGNHDLDFQTTDENSVKTFQKFFGPNYYSFNRGEVHYIVLDDVFYHGNGYMGYLDQTQLDWLKADLAAVEKGKTVVVFTHIPPYTLQFARAGEARPSNSSIITNRQMLYRLLEGYKAHIIAGHMHFSERLTDSNVSIYVAGAACGAWWTGDICYDGTPNGYAVYEVDGSQFTASYKTTGKSIDHQMRLYSAGSDKSAPNEFIANIWDADNTWKVFWYEDGMKKGMMAQRIGSDPLSVEKHFGNKLPQKHTWVEPQQTSHLYYAPFAKDAKEIRIEAISNTGKTYSQVLS</sequence>
<dbReference type="PANTHER" id="PTHR43143">
    <property type="entry name" value="METALLOPHOSPHOESTERASE, CALCINEURIN SUPERFAMILY"/>
    <property type="match status" value="1"/>
</dbReference>
<reference evidence="4 5" key="1">
    <citation type="submission" date="2016-10" db="EMBL/GenBank/DDBJ databases">
        <authorList>
            <person name="de Groot N.N."/>
        </authorList>
    </citation>
    <scope>NUCLEOTIDE SEQUENCE [LARGE SCALE GENOMIC DNA]</scope>
    <source>
        <strain>GEY</strain>
        <strain evidence="5">DSM 9560</strain>
    </source>
</reference>
<dbReference type="PANTHER" id="PTHR43143:SF1">
    <property type="entry name" value="SERINE_THREONINE-PROTEIN PHOSPHATASE CPPED1"/>
    <property type="match status" value="1"/>
</dbReference>
<evidence type="ECO:0000259" key="3">
    <source>
        <dbReference type="Pfam" id="PF16371"/>
    </source>
</evidence>
<dbReference type="AlphaFoldDB" id="A0A1I2HJW3"/>
<dbReference type="GO" id="GO:0016787">
    <property type="term" value="F:hydrolase activity"/>
    <property type="evidence" value="ECO:0007669"/>
    <property type="project" value="InterPro"/>
</dbReference>
<dbReference type="Gene3D" id="3.60.21.10">
    <property type="match status" value="1"/>
</dbReference>
<gene>
    <name evidence="4" type="ORF">SAMN04488541_10246</name>
</gene>